<evidence type="ECO:0000256" key="5">
    <source>
        <dbReference type="SAM" id="MobiDB-lite"/>
    </source>
</evidence>
<feature type="region of interest" description="Disordered" evidence="5">
    <location>
        <begin position="274"/>
        <end position="422"/>
    </location>
</feature>
<feature type="region of interest" description="Disordered" evidence="5">
    <location>
        <begin position="1316"/>
        <end position="1356"/>
    </location>
</feature>
<evidence type="ECO:0000256" key="4">
    <source>
        <dbReference type="ARBA" id="ARBA00023242"/>
    </source>
</evidence>
<feature type="compositionally biased region" description="Low complexity" evidence="5">
    <location>
        <begin position="882"/>
        <end position="892"/>
    </location>
</feature>
<feature type="compositionally biased region" description="Polar residues" evidence="5">
    <location>
        <begin position="1346"/>
        <end position="1356"/>
    </location>
</feature>
<comment type="subcellular location">
    <subcellularLocation>
        <location evidence="1">Nucleus</location>
    </subcellularLocation>
</comment>
<feature type="region of interest" description="Disordered" evidence="5">
    <location>
        <begin position="513"/>
        <end position="945"/>
    </location>
</feature>
<dbReference type="InterPro" id="IPR007797">
    <property type="entry name" value="AF4/FMR2"/>
</dbReference>
<accession>A0ABM4T291</accession>
<feature type="compositionally biased region" description="Basic and acidic residues" evidence="5">
    <location>
        <begin position="733"/>
        <end position="748"/>
    </location>
</feature>
<dbReference type="GeneID" id="109565841"/>
<evidence type="ECO:0000256" key="2">
    <source>
        <dbReference type="ARBA" id="ARBA00007354"/>
    </source>
</evidence>
<comment type="similarity">
    <text evidence="2">Belongs to the AF4 family.</text>
</comment>
<evidence type="ECO:0000259" key="6">
    <source>
        <dbReference type="Pfam" id="PF18876"/>
    </source>
</evidence>
<gene>
    <name evidence="8" type="primary">AFF3</name>
</gene>
<feature type="region of interest" description="Disordered" evidence="5">
    <location>
        <begin position="467"/>
        <end position="495"/>
    </location>
</feature>
<dbReference type="Pfam" id="PF05110">
    <property type="entry name" value="AF-4"/>
    <property type="match status" value="1"/>
</dbReference>
<sequence length="1442" mass="155714">MAPQKGARAAGSSLLVALALLWVRGGWLHAWWGNAIGWFSHSPPHFHILYQHLHTSVVTTCTLPVYTESAIQKACQGEGSCTLSLRRKTLNNLIWEKKKKSVCVESARAARSSAAAATAATAAAALTPPTMDSFDLALLQEWDLESLWGEDILNQRNDSLVVEFQSSASRCRSVYEPDRNVLRRKERERRNQEAQQDDGAFNSSYSLFSEPYKTNKGDELSNRLQNTLGNYDEMKDFLTDRSNQSHLVGVPKPGVPQAPVTKIDEHFVADSRAQTQPASVCSTTSSTPAAVPGQQSKRGAMGWQKAGHPPSDGQQRASKHGHRTLDLNRSAHPENRSKNPSPSVSSPSSSSSSSSSSNSAQQGTLRTLLGDGVGRQQPRTKQVCNVEVGLQTQDRPPAMGAKHSSNGHCVQNFPPSLASKPSLVQQKPTAYVRPMDGQDQAPDESPKLKSSAETGVHCLYRGVPATKSESARAKAKLSKFSIPKQGEESRSGETNSCVEEIIREMTWPPALAAIQPPGKVEPSKFPFPNKDSQLASSGHNNPKKGDAEPESPDNGTSNTSSLGWLSPFTDKGNDALRGMLEDDLKLSSDEEENEQQAAQRTALHALSDSAGLQPADCRASAPSSKGSSSGSSSSGSSSSSDSESSSGSDSETESSSSESEGSKPPHYSSPEAEPASSNKWQLDKWLNKVNHHKPPVLIQNESHHGPESSQYYTPVKEDTQDCGKLPDVCPPGLRDKDIKGACKEEQRPRTANKAPGSKGVKQKSPPAAVAVAVTAAAAPPPAVPGAPAESAPAPARRSAGKKPTRRTERTSAGDSGHRPEEPVAAEALGASTGVPPEPPKPRPCGNSRTNHRKELRSAVTCEKRRTRGLSRIVPKSKEFIETESSSSSSSSDSDLESEQEDYPLSKAVAAAAAAAAASGNDPRLKEAPTSISGGGPRAPVGSINARTTSDIAKELEEQFYTLVPFGRNELLSPLKDSDEVRSLWVKIDLTLLSRIPEHLPQEPGVLSAPAAKDSESAPPSHASEAPVEKTLPKSKRKRKCDNEDDYREIKKAPGERESASRLSASANSTLSANHCSMNINSLAIPINKNEKVLRSPISPLSDASKHKFSGEDLTSSSRSNSNGLFTSTSSSKKHKAESQLQSHAADLTKAAHNNSENILHKSRPQTEPWSPGSNGHRDCKRQKLIFDDMPRSADYFMQEAKRMKHKADAMVEKFGKALNYAEAALSFIECGNAMEQGPMESKSPYTMYSETVELIRYAMRLKTHSGPNATPEDKQLAALCYRCLALLYWRMFRLKRDHAVKYSKALIDYFKNSSKAAQAPSPWGASGKSTGTPSPMSPNPSPTGSVGSQGSLSNSNALSPSTIVSIPQRIHQMAANHVSITNSILHSYDYWEMADNLAKENREFFHDLDLLMGPVTLHSSMEHLVQYSQQGLHWLRNSAHLA</sequence>
<feature type="compositionally biased region" description="Low complexity" evidence="5">
    <location>
        <begin position="338"/>
        <end position="359"/>
    </location>
</feature>
<dbReference type="PANTHER" id="PTHR10528">
    <property type="entry name" value="AF4/FMR2 FAMILY MEMBER"/>
    <property type="match status" value="1"/>
</dbReference>
<keyword evidence="3" id="KW-0597">Phosphoprotein</keyword>
<dbReference type="InterPro" id="IPR043639">
    <property type="entry name" value="AF4_int"/>
</dbReference>
<feature type="compositionally biased region" description="Basic and acidic residues" evidence="5">
    <location>
        <begin position="182"/>
        <end position="192"/>
    </location>
</feature>
<feature type="compositionally biased region" description="Low complexity" evidence="5">
    <location>
        <begin position="623"/>
        <end position="659"/>
    </location>
</feature>
<feature type="compositionally biased region" description="Polar residues" evidence="5">
    <location>
        <begin position="553"/>
        <end position="563"/>
    </location>
</feature>
<feature type="compositionally biased region" description="Low complexity" evidence="5">
    <location>
        <begin position="785"/>
        <end position="795"/>
    </location>
</feature>
<feature type="compositionally biased region" description="Low complexity" evidence="5">
    <location>
        <begin position="907"/>
        <end position="917"/>
    </location>
</feature>
<feature type="compositionally biased region" description="Basic and acidic residues" evidence="5">
    <location>
        <begin position="323"/>
        <end position="337"/>
    </location>
</feature>
<evidence type="ECO:0000256" key="3">
    <source>
        <dbReference type="ARBA" id="ARBA00022553"/>
    </source>
</evidence>
<evidence type="ECO:0000256" key="1">
    <source>
        <dbReference type="ARBA" id="ARBA00004123"/>
    </source>
</evidence>
<reference evidence="8" key="1">
    <citation type="submission" date="2025-08" db="UniProtKB">
        <authorList>
            <consortium name="RefSeq"/>
        </authorList>
    </citation>
    <scope>IDENTIFICATION</scope>
    <source>
        <tissue evidence="8">Blood</tissue>
    </source>
</reference>
<feature type="compositionally biased region" description="Basic and acidic residues" evidence="5">
    <location>
        <begin position="805"/>
        <end position="821"/>
    </location>
</feature>
<dbReference type="Pfam" id="PF18876">
    <property type="entry name" value="AFF4_CHD"/>
    <property type="match status" value="1"/>
</dbReference>
<feature type="compositionally biased region" description="Basic and acidic residues" evidence="5">
    <location>
        <begin position="571"/>
        <end position="588"/>
    </location>
</feature>
<feature type="compositionally biased region" description="Low complexity" evidence="5">
    <location>
        <begin position="765"/>
        <end position="777"/>
    </location>
</feature>
<keyword evidence="7" id="KW-1185">Reference proteome</keyword>
<feature type="domain" description="AF4/FMR2 C-terminal homology" evidence="6">
    <location>
        <begin position="1178"/>
        <end position="1441"/>
    </location>
</feature>
<name>A0ABM4T291_BOSIN</name>
<organism evidence="7 8">
    <name type="scientific">Bos indicus</name>
    <name type="common">Zebu</name>
    <dbReference type="NCBI Taxonomy" id="9915"/>
    <lineage>
        <taxon>Eukaryota</taxon>
        <taxon>Metazoa</taxon>
        <taxon>Chordata</taxon>
        <taxon>Craniata</taxon>
        <taxon>Vertebrata</taxon>
        <taxon>Euteleostomi</taxon>
        <taxon>Mammalia</taxon>
        <taxon>Eutheria</taxon>
        <taxon>Laurasiatheria</taxon>
        <taxon>Artiodactyla</taxon>
        <taxon>Ruminantia</taxon>
        <taxon>Pecora</taxon>
        <taxon>Bovidae</taxon>
        <taxon>Bovinae</taxon>
        <taxon>Bos</taxon>
    </lineage>
</organism>
<feature type="compositionally biased region" description="Polar residues" evidence="5">
    <location>
        <begin position="530"/>
        <end position="540"/>
    </location>
</feature>
<dbReference type="Pfam" id="PF18875">
    <property type="entry name" value="AF4_int"/>
    <property type="match status" value="1"/>
</dbReference>
<proteinExistence type="inferred from homology"/>
<protein>
    <submittedName>
        <fullName evidence="8">AF4/FMR2 family member 3 isoform X1</fullName>
    </submittedName>
</protein>
<keyword evidence="4" id="KW-0539">Nucleus</keyword>
<feature type="region of interest" description="Disordered" evidence="5">
    <location>
        <begin position="433"/>
        <end position="452"/>
    </location>
</feature>
<feature type="region of interest" description="Disordered" evidence="5">
    <location>
        <begin position="1157"/>
        <end position="1178"/>
    </location>
</feature>
<feature type="region of interest" description="Disordered" evidence="5">
    <location>
        <begin position="182"/>
        <end position="221"/>
    </location>
</feature>
<feature type="region of interest" description="Disordered" evidence="5">
    <location>
        <begin position="1098"/>
        <end position="1144"/>
    </location>
</feature>
<evidence type="ECO:0000313" key="8">
    <source>
        <dbReference type="RefSeq" id="XP_070654169.1"/>
    </source>
</evidence>
<feature type="region of interest" description="Disordered" evidence="5">
    <location>
        <begin position="1000"/>
        <end position="1065"/>
    </location>
</feature>
<feature type="compositionally biased region" description="Low complexity" evidence="5">
    <location>
        <begin position="1016"/>
        <end position="1025"/>
    </location>
</feature>
<feature type="compositionally biased region" description="Polar residues" evidence="5">
    <location>
        <begin position="1112"/>
        <end position="1130"/>
    </location>
</feature>
<feature type="compositionally biased region" description="Basic and acidic residues" evidence="5">
    <location>
        <begin position="1047"/>
        <end position="1059"/>
    </location>
</feature>
<evidence type="ECO:0000313" key="7">
    <source>
        <dbReference type="Proteomes" id="UP001652663"/>
    </source>
</evidence>
<dbReference type="Gene3D" id="6.10.250.2670">
    <property type="match status" value="1"/>
</dbReference>
<dbReference type="RefSeq" id="XP_070654169.1">
    <property type="nucleotide sequence ID" value="XM_070798068.1"/>
</dbReference>
<dbReference type="InterPro" id="IPR043640">
    <property type="entry name" value="AF4/FMR2_CHD"/>
</dbReference>
<dbReference type="PANTHER" id="PTHR10528:SF16">
    <property type="entry name" value="AF4_FMR2 FAMILY MEMBER 3"/>
    <property type="match status" value="1"/>
</dbReference>
<dbReference type="Proteomes" id="UP001652663">
    <property type="component" value="Chromosome 11"/>
</dbReference>
<feature type="compositionally biased region" description="Polar residues" evidence="5">
    <location>
        <begin position="274"/>
        <end position="297"/>
    </location>
</feature>